<gene>
    <name evidence="2" type="ORF">OIU79_023116</name>
</gene>
<evidence type="ECO:0000313" key="2">
    <source>
        <dbReference type="EMBL" id="KAJ6767286.1"/>
    </source>
</evidence>
<sequence length="90" mass="10335">MLGDFAQWWKLGDIGGVCYSRSTTTNGTWNHETSPMKIKKRALLLLFFLLMLTMRGTATCKNQQNIYNVLVPSFFSDHHLFLSTVFFSIP</sequence>
<evidence type="ECO:0000313" key="3">
    <source>
        <dbReference type="Proteomes" id="UP001151532"/>
    </source>
</evidence>
<feature type="transmembrane region" description="Helical" evidence="1">
    <location>
        <begin position="42"/>
        <end position="58"/>
    </location>
</feature>
<keyword evidence="3" id="KW-1185">Reference proteome</keyword>
<dbReference type="Proteomes" id="UP001151532">
    <property type="component" value="Chromosome 4"/>
</dbReference>
<accession>A0A9Q0WIW0</accession>
<keyword evidence="1" id="KW-0812">Transmembrane</keyword>
<proteinExistence type="predicted"/>
<dbReference type="AlphaFoldDB" id="A0A9Q0WIW0"/>
<keyword evidence="1" id="KW-1133">Transmembrane helix</keyword>
<protein>
    <submittedName>
        <fullName evidence="2">Uncharacterized protein</fullName>
    </submittedName>
</protein>
<name>A0A9Q0WIW0_SALPP</name>
<organism evidence="2 3">
    <name type="scientific">Salix purpurea</name>
    <name type="common">Purple osier willow</name>
    <dbReference type="NCBI Taxonomy" id="77065"/>
    <lineage>
        <taxon>Eukaryota</taxon>
        <taxon>Viridiplantae</taxon>
        <taxon>Streptophyta</taxon>
        <taxon>Embryophyta</taxon>
        <taxon>Tracheophyta</taxon>
        <taxon>Spermatophyta</taxon>
        <taxon>Magnoliopsida</taxon>
        <taxon>eudicotyledons</taxon>
        <taxon>Gunneridae</taxon>
        <taxon>Pentapetalae</taxon>
        <taxon>rosids</taxon>
        <taxon>fabids</taxon>
        <taxon>Malpighiales</taxon>
        <taxon>Salicaceae</taxon>
        <taxon>Saliceae</taxon>
        <taxon>Salix</taxon>
    </lineage>
</organism>
<comment type="caution">
    <text evidence="2">The sequence shown here is derived from an EMBL/GenBank/DDBJ whole genome shotgun (WGS) entry which is preliminary data.</text>
</comment>
<reference evidence="2" key="1">
    <citation type="submission" date="2022-11" db="EMBL/GenBank/DDBJ databases">
        <authorList>
            <person name="Hyden B.L."/>
            <person name="Feng K."/>
            <person name="Yates T."/>
            <person name="Jawdy S."/>
            <person name="Smart L.B."/>
            <person name="Muchero W."/>
        </authorList>
    </citation>
    <scope>NUCLEOTIDE SEQUENCE</scope>
    <source>
        <tissue evidence="2">Shoot tip</tissue>
    </source>
</reference>
<reference evidence="2" key="2">
    <citation type="journal article" date="2023" name="Int. J. Mol. Sci.">
        <title>De Novo Assembly and Annotation of 11 Diverse Shrub Willow (Salix) Genomes Reveals Novel Gene Organization in Sex-Linked Regions.</title>
        <authorList>
            <person name="Hyden B."/>
            <person name="Feng K."/>
            <person name="Yates T.B."/>
            <person name="Jawdy S."/>
            <person name="Cereghino C."/>
            <person name="Smart L.B."/>
            <person name="Muchero W."/>
        </authorList>
    </citation>
    <scope>NUCLEOTIDE SEQUENCE</scope>
    <source>
        <tissue evidence="2">Shoot tip</tissue>
    </source>
</reference>
<keyword evidence="1" id="KW-0472">Membrane</keyword>
<evidence type="ECO:0000256" key="1">
    <source>
        <dbReference type="SAM" id="Phobius"/>
    </source>
</evidence>
<dbReference type="EMBL" id="JAPFFK010000004">
    <property type="protein sequence ID" value="KAJ6767286.1"/>
    <property type="molecule type" value="Genomic_DNA"/>
</dbReference>